<accession>A0A6S7ZQF1</accession>
<evidence type="ECO:0000256" key="2">
    <source>
        <dbReference type="ARBA" id="ARBA00038334"/>
    </source>
</evidence>
<evidence type="ECO:0000259" key="3">
    <source>
        <dbReference type="Pfam" id="PF00561"/>
    </source>
</evidence>
<name>A0A6S7ZQF1_9STRA</name>
<dbReference type="PRINTS" id="PR00412">
    <property type="entry name" value="EPOXHYDRLASE"/>
</dbReference>
<sequence>MEQTLPLPAGYEFDSRKVKLSTGICMHFIEKKPRQTESKGLVLCVHGWPDCWYGYRRNIDAICEAGYHVVVPDQRGYGQTSKPREVSAYEIQVLVQDNVALLDFLGIEKAVLVGHDWGGTLVWNFAMHFPERVAAVCSFCTPFFPTKPKKEPLEKHEE</sequence>
<dbReference type="InterPro" id="IPR000639">
    <property type="entry name" value="Epox_hydrolase-like"/>
</dbReference>
<dbReference type="GO" id="GO:0016787">
    <property type="term" value="F:hydrolase activity"/>
    <property type="evidence" value="ECO:0007669"/>
    <property type="project" value="UniProtKB-KW"/>
</dbReference>
<dbReference type="SUPFAM" id="SSF53474">
    <property type="entry name" value="alpha/beta-Hydrolases"/>
    <property type="match status" value="1"/>
</dbReference>
<evidence type="ECO:0000313" key="4">
    <source>
        <dbReference type="EMBL" id="CAE0431381.1"/>
    </source>
</evidence>
<feature type="domain" description="AB hydrolase-1" evidence="3">
    <location>
        <begin position="41"/>
        <end position="147"/>
    </location>
</feature>
<evidence type="ECO:0000313" key="5">
    <source>
        <dbReference type="EMBL" id="CAE0431382.1"/>
    </source>
</evidence>
<protein>
    <recommendedName>
        <fullName evidence="3">AB hydrolase-1 domain-containing protein</fullName>
    </recommendedName>
</protein>
<dbReference type="EMBL" id="HBIN01002583">
    <property type="protein sequence ID" value="CAE0431381.1"/>
    <property type="molecule type" value="Transcribed_RNA"/>
</dbReference>
<reference evidence="4" key="1">
    <citation type="submission" date="2021-01" db="EMBL/GenBank/DDBJ databases">
        <authorList>
            <person name="Corre E."/>
            <person name="Pelletier E."/>
            <person name="Niang G."/>
            <person name="Scheremetjew M."/>
            <person name="Finn R."/>
            <person name="Kale V."/>
            <person name="Holt S."/>
            <person name="Cochrane G."/>
            <person name="Meng A."/>
            <person name="Brown T."/>
            <person name="Cohen L."/>
        </authorList>
    </citation>
    <scope>NUCLEOTIDE SEQUENCE</scope>
    <source>
        <strain evidence="4">GSBS06</strain>
    </source>
</reference>
<dbReference type="EMBL" id="HBIN01002584">
    <property type="protein sequence ID" value="CAE0431382.1"/>
    <property type="molecule type" value="Transcribed_RNA"/>
</dbReference>
<comment type="similarity">
    <text evidence="2">Belongs to the AB hydrolase superfamily. Epoxide hydrolase family.</text>
</comment>
<gene>
    <name evidence="4" type="ORF">ASTO00021_LOCUS1718</name>
    <name evidence="5" type="ORF">ASTO00021_LOCUS1719</name>
</gene>
<organism evidence="4">
    <name type="scientific">Aplanochytrium stocchinoi</name>
    <dbReference type="NCBI Taxonomy" id="215587"/>
    <lineage>
        <taxon>Eukaryota</taxon>
        <taxon>Sar</taxon>
        <taxon>Stramenopiles</taxon>
        <taxon>Bigyra</taxon>
        <taxon>Labyrinthulomycetes</taxon>
        <taxon>Thraustochytrida</taxon>
        <taxon>Thraustochytriidae</taxon>
        <taxon>Aplanochytrium</taxon>
    </lineage>
</organism>
<dbReference type="Pfam" id="PF00561">
    <property type="entry name" value="Abhydrolase_1"/>
    <property type="match status" value="1"/>
</dbReference>
<dbReference type="PANTHER" id="PTHR43329">
    <property type="entry name" value="EPOXIDE HYDROLASE"/>
    <property type="match status" value="1"/>
</dbReference>
<dbReference type="PRINTS" id="PR00111">
    <property type="entry name" value="ABHYDROLASE"/>
</dbReference>
<dbReference type="InterPro" id="IPR029058">
    <property type="entry name" value="AB_hydrolase_fold"/>
</dbReference>
<dbReference type="Gene3D" id="3.40.50.1820">
    <property type="entry name" value="alpha/beta hydrolase"/>
    <property type="match status" value="1"/>
</dbReference>
<keyword evidence="1" id="KW-0378">Hydrolase</keyword>
<evidence type="ECO:0000256" key="1">
    <source>
        <dbReference type="ARBA" id="ARBA00022801"/>
    </source>
</evidence>
<dbReference type="InterPro" id="IPR000073">
    <property type="entry name" value="AB_hydrolase_1"/>
</dbReference>
<dbReference type="AlphaFoldDB" id="A0A6S7ZQF1"/>
<proteinExistence type="inferred from homology"/>